<reference evidence="2" key="1">
    <citation type="submission" date="2022-11" db="UniProtKB">
        <authorList>
            <consortium name="WormBaseParasite"/>
        </authorList>
    </citation>
    <scope>IDENTIFICATION</scope>
</reference>
<accession>A0A914M263</accession>
<protein>
    <submittedName>
        <fullName evidence="2">Candidate secreted effector</fullName>
    </submittedName>
</protein>
<keyword evidence="1" id="KW-1185">Reference proteome</keyword>
<proteinExistence type="predicted"/>
<sequence>MAVVAIVIAMMDTSVDRMAGKLSMERMDHSPTNIFQLPIALILRLRLSVLNIMLFHVQSTLKKRMNSCSKM</sequence>
<evidence type="ECO:0000313" key="2">
    <source>
        <dbReference type="WBParaSite" id="Minc3s01184g21496"/>
    </source>
</evidence>
<dbReference type="Proteomes" id="UP000887563">
    <property type="component" value="Unplaced"/>
</dbReference>
<organism evidence="1 2">
    <name type="scientific">Meloidogyne incognita</name>
    <name type="common">Southern root-knot nematode worm</name>
    <name type="synonym">Oxyuris incognita</name>
    <dbReference type="NCBI Taxonomy" id="6306"/>
    <lineage>
        <taxon>Eukaryota</taxon>
        <taxon>Metazoa</taxon>
        <taxon>Ecdysozoa</taxon>
        <taxon>Nematoda</taxon>
        <taxon>Chromadorea</taxon>
        <taxon>Rhabditida</taxon>
        <taxon>Tylenchina</taxon>
        <taxon>Tylenchomorpha</taxon>
        <taxon>Tylenchoidea</taxon>
        <taxon>Meloidogynidae</taxon>
        <taxon>Meloidogyninae</taxon>
        <taxon>Meloidogyne</taxon>
        <taxon>Meloidogyne incognita group</taxon>
    </lineage>
</organism>
<dbReference type="WBParaSite" id="Minc3s01184g21496">
    <property type="protein sequence ID" value="Minc3s01184g21496"/>
    <property type="gene ID" value="Minc3s01184g21496"/>
</dbReference>
<dbReference type="AlphaFoldDB" id="A0A914M263"/>
<name>A0A914M263_MELIC</name>
<evidence type="ECO:0000313" key="1">
    <source>
        <dbReference type="Proteomes" id="UP000887563"/>
    </source>
</evidence>